<dbReference type="InterPro" id="IPR046947">
    <property type="entry name" value="LytR-like"/>
</dbReference>
<dbReference type="GO" id="GO:0003677">
    <property type="term" value="F:DNA binding"/>
    <property type="evidence" value="ECO:0007669"/>
    <property type="project" value="UniProtKB-KW"/>
</dbReference>
<dbReference type="PROSITE" id="PS50930">
    <property type="entry name" value="HTH_LYTTR"/>
    <property type="match status" value="1"/>
</dbReference>
<proteinExistence type="predicted"/>
<dbReference type="InterPro" id="IPR007492">
    <property type="entry name" value="LytTR_DNA-bd_dom"/>
</dbReference>
<feature type="domain" description="HTH LytTR-type" evidence="1">
    <location>
        <begin position="134"/>
        <end position="236"/>
    </location>
</feature>
<reference evidence="2" key="1">
    <citation type="submission" date="2020-10" db="EMBL/GenBank/DDBJ databases">
        <authorList>
            <person name="Gilroy R."/>
        </authorList>
    </citation>
    <scope>NUCLEOTIDE SEQUENCE</scope>
    <source>
        <strain evidence="2">CHK178-757</strain>
    </source>
</reference>
<dbReference type="PANTHER" id="PTHR37299:SF1">
    <property type="entry name" value="STAGE 0 SPORULATION PROTEIN A HOMOLOG"/>
    <property type="match status" value="1"/>
</dbReference>
<dbReference type="GO" id="GO:0000156">
    <property type="term" value="F:phosphorelay response regulator activity"/>
    <property type="evidence" value="ECO:0007669"/>
    <property type="project" value="InterPro"/>
</dbReference>
<gene>
    <name evidence="2" type="ORF">IAB46_07805</name>
</gene>
<sequence length="242" mass="29046">MVRVFIYYEKMDRLKQIYETMAGYFRRERITFRLMACAKFEDAAKYLLKSASEEDIFFVDFSRYELGFKLAAYFRDCSLRGSWVYMGPDISGLVKTLFIRPSGFISDPNASEQILQCLKVLVAWHQKQERKLYFPFKFEGEQMRLPFDEICYFESNAKKVILYQTRNARNYIFTAKLDDIGKVLPDFFLRCHQSYIVNMHMIRCLDTKNHVFILYSNEEILISRRMYSQAKEIYERFIHSET</sequence>
<reference evidence="2" key="2">
    <citation type="journal article" date="2021" name="PeerJ">
        <title>Extensive microbial diversity within the chicken gut microbiome revealed by metagenomics and culture.</title>
        <authorList>
            <person name="Gilroy R."/>
            <person name="Ravi A."/>
            <person name="Getino M."/>
            <person name="Pursley I."/>
            <person name="Horton D.L."/>
            <person name="Alikhan N.F."/>
            <person name="Baker D."/>
            <person name="Gharbi K."/>
            <person name="Hall N."/>
            <person name="Watson M."/>
            <person name="Adriaenssens E.M."/>
            <person name="Foster-Nyarko E."/>
            <person name="Jarju S."/>
            <person name="Secka A."/>
            <person name="Antonio M."/>
            <person name="Oren A."/>
            <person name="Chaudhuri R.R."/>
            <person name="La Ragione R."/>
            <person name="Hildebrand F."/>
            <person name="Pallen M.J."/>
        </authorList>
    </citation>
    <scope>NUCLEOTIDE SEQUENCE</scope>
    <source>
        <strain evidence="2">CHK178-757</strain>
    </source>
</reference>
<dbReference type="EMBL" id="DVIT01000028">
    <property type="protein sequence ID" value="HIS47447.1"/>
    <property type="molecule type" value="Genomic_DNA"/>
</dbReference>
<evidence type="ECO:0000313" key="2">
    <source>
        <dbReference type="EMBL" id="HIS47447.1"/>
    </source>
</evidence>
<keyword evidence="2" id="KW-0238">DNA-binding</keyword>
<name>A0A9D1F5D3_9FIRM</name>
<dbReference type="Gene3D" id="2.40.50.1020">
    <property type="entry name" value="LytTr DNA-binding domain"/>
    <property type="match status" value="1"/>
</dbReference>
<evidence type="ECO:0000313" key="3">
    <source>
        <dbReference type="Proteomes" id="UP000823927"/>
    </source>
</evidence>
<dbReference type="PANTHER" id="PTHR37299">
    <property type="entry name" value="TRANSCRIPTIONAL REGULATOR-RELATED"/>
    <property type="match status" value="1"/>
</dbReference>
<dbReference type="AlphaFoldDB" id="A0A9D1F5D3"/>
<protein>
    <submittedName>
        <fullName evidence="2">LytTR family transcriptional regulator DNA-binding domain-containing protein</fullName>
    </submittedName>
</protein>
<comment type="caution">
    <text evidence="2">The sequence shown here is derived from an EMBL/GenBank/DDBJ whole genome shotgun (WGS) entry which is preliminary data.</text>
</comment>
<dbReference type="Proteomes" id="UP000823927">
    <property type="component" value="Unassembled WGS sequence"/>
</dbReference>
<organism evidence="2 3">
    <name type="scientific">Candidatus Scybalocola faecigallinarum</name>
    <dbReference type="NCBI Taxonomy" id="2840941"/>
    <lineage>
        <taxon>Bacteria</taxon>
        <taxon>Bacillati</taxon>
        <taxon>Bacillota</taxon>
        <taxon>Clostridia</taxon>
        <taxon>Lachnospirales</taxon>
        <taxon>Lachnospiraceae</taxon>
        <taxon>Lachnospiraceae incertae sedis</taxon>
        <taxon>Candidatus Scybalocola (ex Gilroy et al. 2021)</taxon>
    </lineage>
</organism>
<dbReference type="SMART" id="SM00850">
    <property type="entry name" value="LytTR"/>
    <property type="match status" value="1"/>
</dbReference>
<accession>A0A9D1F5D3</accession>
<evidence type="ECO:0000259" key="1">
    <source>
        <dbReference type="PROSITE" id="PS50930"/>
    </source>
</evidence>
<dbReference type="Pfam" id="PF04397">
    <property type="entry name" value="LytTR"/>
    <property type="match status" value="1"/>
</dbReference>